<dbReference type="AlphaFoldDB" id="A0A506PNT1"/>
<gene>
    <name evidence="2" type="ORF">FJ651_01120</name>
</gene>
<dbReference type="Proteomes" id="UP000317332">
    <property type="component" value="Unassembled WGS sequence"/>
</dbReference>
<proteinExistence type="predicted"/>
<keyword evidence="3" id="KW-1185">Reference proteome</keyword>
<dbReference type="GO" id="GO:0016740">
    <property type="term" value="F:transferase activity"/>
    <property type="evidence" value="ECO:0007669"/>
    <property type="project" value="UniProtKB-KW"/>
</dbReference>
<dbReference type="Pfam" id="PF00535">
    <property type="entry name" value="Glycos_transf_2"/>
    <property type="match status" value="1"/>
</dbReference>
<dbReference type="CDD" id="cd00761">
    <property type="entry name" value="Glyco_tranf_GTA_type"/>
    <property type="match status" value="1"/>
</dbReference>
<sequence length="296" mass="34795">MTLLSILIPVYNFDIESLVTKLTLQLQDISYDYEIIILDDASTDTSIKIKNERLGVLKNCRYVTNNTNLGRTSSRQKLANLAQYQYLLFLDADVLPKYDDFIARFSINSQLADMIFGGVEYLDKSYSKDNSLRWKYGKNREQKNQIIRQKSPYLSIISMCFLIKKNVFLNVNTYHENLYGLDVFFSYQLEKLDVTIVHIDNPIFHTGLEENTKFLAKSKEAMETLHNLVSLKKIPDNYRPIQKASNVLMKYKLSLIYIRAMETFEKMVLKNLNSQNPSLFLFDLYRLYHYHKCFNK</sequence>
<dbReference type="SUPFAM" id="SSF53448">
    <property type="entry name" value="Nucleotide-diphospho-sugar transferases"/>
    <property type="match status" value="1"/>
</dbReference>
<evidence type="ECO:0000313" key="2">
    <source>
        <dbReference type="EMBL" id="TPV35543.1"/>
    </source>
</evidence>
<keyword evidence="2" id="KW-0808">Transferase</keyword>
<name>A0A506PNT1_9FLAO</name>
<feature type="domain" description="Glycosyltransferase 2-like" evidence="1">
    <location>
        <begin position="5"/>
        <end position="102"/>
    </location>
</feature>
<dbReference type="EMBL" id="VHIQ01000001">
    <property type="protein sequence ID" value="TPV35543.1"/>
    <property type="molecule type" value="Genomic_DNA"/>
</dbReference>
<organism evidence="2 3">
    <name type="scientific">Paucihalobacter ruber</name>
    <dbReference type="NCBI Taxonomy" id="2567861"/>
    <lineage>
        <taxon>Bacteria</taxon>
        <taxon>Pseudomonadati</taxon>
        <taxon>Bacteroidota</taxon>
        <taxon>Flavobacteriia</taxon>
        <taxon>Flavobacteriales</taxon>
        <taxon>Flavobacteriaceae</taxon>
        <taxon>Paucihalobacter</taxon>
    </lineage>
</organism>
<reference evidence="2 3" key="1">
    <citation type="submission" date="2019-06" db="EMBL/GenBank/DDBJ databases">
        <title>Flavobacteriaceae Paucihalobacterium erythroidium CWB-1, complete genome.</title>
        <authorList>
            <person name="Wu S."/>
        </authorList>
    </citation>
    <scope>NUCLEOTIDE SEQUENCE [LARGE SCALE GENOMIC DNA]</scope>
    <source>
        <strain evidence="2 3">CWB-1</strain>
    </source>
</reference>
<dbReference type="Gene3D" id="3.90.550.10">
    <property type="entry name" value="Spore Coat Polysaccharide Biosynthesis Protein SpsA, Chain A"/>
    <property type="match status" value="1"/>
</dbReference>
<dbReference type="InterPro" id="IPR050834">
    <property type="entry name" value="Glycosyltransf_2"/>
</dbReference>
<dbReference type="PANTHER" id="PTHR43685:SF2">
    <property type="entry name" value="GLYCOSYLTRANSFERASE 2-LIKE DOMAIN-CONTAINING PROTEIN"/>
    <property type="match status" value="1"/>
</dbReference>
<comment type="caution">
    <text evidence="2">The sequence shown here is derived from an EMBL/GenBank/DDBJ whole genome shotgun (WGS) entry which is preliminary data.</text>
</comment>
<dbReference type="PANTHER" id="PTHR43685">
    <property type="entry name" value="GLYCOSYLTRANSFERASE"/>
    <property type="match status" value="1"/>
</dbReference>
<dbReference type="InterPro" id="IPR029044">
    <property type="entry name" value="Nucleotide-diphossugar_trans"/>
</dbReference>
<dbReference type="OrthoDB" id="761861at2"/>
<accession>A0A506PNT1</accession>
<evidence type="ECO:0000313" key="3">
    <source>
        <dbReference type="Proteomes" id="UP000317332"/>
    </source>
</evidence>
<dbReference type="InterPro" id="IPR001173">
    <property type="entry name" value="Glyco_trans_2-like"/>
</dbReference>
<protein>
    <submittedName>
        <fullName evidence="2">Glycosyltransferase family 2 protein</fullName>
    </submittedName>
</protein>
<evidence type="ECO:0000259" key="1">
    <source>
        <dbReference type="Pfam" id="PF00535"/>
    </source>
</evidence>